<organism evidence="9 10">
    <name type="scientific">Tetrapisispora phaffii (strain ATCC 24235 / CBS 4417 / NBRC 1672 / NRRL Y-8282 / UCD 70-5)</name>
    <name type="common">Yeast</name>
    <name type="synonym">Fabospora phaffii</name>
    <dbReference type="NCBI Taxonomy" id="1071381"/>
    <lineage>
        <taxon>Eukaryota</taxon>
        <taxon>Fungi</taxon>
        <taxon>Dikarya</taxon>
        <taxon>Ascomycota</taxon>
        <taxon>Saccharomycotina</taxon>
        <taxon>Saccharomycetes</taxon>
        <taxon>Saccharomycetales</taxon>
        <taxon>Saccharomycetaceae</taxon>
        <taxon>Tetrapisispora</taxon>
    </lineage>
</organism>
<evidence type="ECO:0000256" key="5">
    <source>
        <dbReference type="RuleBase" id="RU361153"/>
    </source>
</evidence>
<reference evidence="9 10" key="1">
    <citation type="journal article" date="2011" name="Proc. Natl. Acad. Sci. U.S.A.">
        <title>Evolutionary erosion of yeast sex chromosomes by mating-type switching accidents.</title>
        <authorList>
            <person name="Gordon J.L."/>
            <person name="Armisen D."/>
            <person name="Proux-Wera E."/>
            <person name="Oheigeartaigh S.S."/>
            <person name="Byrne K.P."/>
            <person name="Wolfe K.H."/>
        </authorList>
    </citation>
    <scope>NUCLEOTIDE SEQUENCE [LARGE SCALE GENOMIC DNA]</scope>
    <source>
        <strain evidence="10">ATCC 24235 / CBS 4417 / NBRC 1672 / NRRL Y-8282 / UCD 70-5</strain>
    </source>
</reference>
<evidence type="ECO:0000256" key="7">
    <source>
        <dbReference type="SAM" id="SignalP"/>
    </source>
</evidence>
<keyword evidence="6" id="KW-1133">Transmembrane helix</keyword>
<evidence type="ECO:0000256" key="4">
    <source>
        <dbReference type="ARBA" id="ARBA00023316"/>
    </source>
</evidence>
<gene>
    <name evidence="9" type="primary">TPHA0D02910</name>
    <name evidence="9" type="ordered locus">TPHA_0D02910</name>
</gene>
<dbReference type="InterPro" id="IPR001547">
    <property type="entry name" value="Glyco_hydro_5"/>
</dbReference>
<dbReference type="Gene3D" id="3.20.20.80">
    <property type="entry name" value="Glycosidases"/>
    <property type="match status" value="1"/>
</dbReference>
<keyword evidence="7" id="KW-0732">Signal</keyword>
<dbReference type="InterPro" id="IPR017853">
    <property type="entry name" value="GH"/>
</dbReference>
<dbReference type="RefSeq" id="XP_003685361.1">
    <property type="nucleotide sequence ID" value="XM_003685313.1"/>
</dbReference>
<sequence>MFSFLSHILFTLYCLSFISVSEASNDGLDLIQLKVINDKLNLLKKKSSNSTTSNIKVGEIRGISLGGWLVTEPYITPSLYHNATEIYTSSNSSYSNLTDPIIDEHTFCEKLGYETAGKLLQAHYESFITEDDFRQISEDGFNLVRIPIGYWAWKQNNETNEYIDGVYFEDPYFSNGIQLQYLSKAIGWASKYNLSIWVDLHGAPGSQNGFDNSGKRDLYGTPGWLSVDNSTELTLAIWNDIFETYVINEDQDTTPIIGIEIMNEPLSSKVSIYDITKAYYEGFGNFERLKESNSNTTYNTTFVIHDAFEGIGHWNLEFNPQYQNVSSQYVNISDLSFKSQDILVDHHHYEVFSDYQLANSQFRRIYDIIEYGESIFDELAYHPALVGEWSGAITDCATWLNGVGIGARYDGSYYDTTNFTTDSDITGQCTSQLSFEQWSEEYKINVRQFIEAQLATYTSQTTGWIFWNWKTEDAIEWDYLKLKEAGLFPVPLDNYTYFNNDGSIKNSVSRSLSVSAYPKMSSTTTKTTKTTSSTKLKSLATSLTKSTMYVTKLTTTAVSSSTSVLAIMTIIAISLIWL</sequence>
<dbReference type="EMBL" id="HE612859">
    <property type="protein sequence ID" value="CCE62927.1"/>
    <property type="molecule type" value="Genomic_DNA"/>
</dbReference>
<dbReference type="PANTHER" id="PTHR31297">
    <property type="entry name" value="GLUCAN ENDO-1,6-BETA-GLUCOSIDASE B"/>
    <property type="match status" value="1"/>
</dbReference>
<dbReference type="GeneID" id="11534604"/>
<keyword evidence="4" id="KW-0961">Cell wall biogenesis/degradation</keyword>
<evidence type="ECO:0000259" key="8">
    <source>
        <dbReference type="Pfam" id="PF00150"/>
    </source>
</evidence>
<dbReference type="GO" id="GO:0009251">
    <property type="term" value="P:glucan catabolic process"/>
    <property type="evidence" value="ECO:0007669"/>
    <property type="project" value="TreeGrafter"/>
</dbReference>
<keyword evidence="6" id="KW-0812">Transmembrane</keyword>
<evidence type="ECO:0000313" key="10">
    <source>
        <dbReference type="Proteomes" id="UP000005666"/>
    </source>
</evidence>
<dbReference type="GO" id="GO:0004338">
    <property type="term" value="F:glucan exo-1,3-beta-glucosidase activity"/>
    <property type="evidence" value="ECO:0007669"/>
    <property type="project" value="EnsemblFungi"/>
</dbReference>
<feature type="signal peptide" evidence="7">
    <location>
        <begin position="1"/>
        <end position="23"/>
    </location>
</feature>
<accession>G8BSV6</accession>
<dbReference type="Pfam" id="PF00150">
    <property type="entry name" value="Cellulase"/>
    <property type="match status" value="1"/>
</dbReference>
<proteinExistence type="inferred from homology"/>
<dbReference type="AlphaFoldDB" id="G8BSV6"/>
<keyword evidence="2 5" id="KW-0378">Hydrolase</keyword>
<comment type="similarity">
    <text evidence="1 5">Belongs to the glycosyl hydrolase 5 (cellulase A) family.</text>
</comment>
<dbReference type="HOGENOM" id="CLU_004624_0_0_1"/>
<dbReference type="GO" id="GO:0005576">
    <property type="term" value="C:extracellular region"/>
    <property type="evidence" value="ECO:0007669"/>
    <property type="project" value="TreeGrafter"/>
</dbReference>
<evidence type="ECO:0000256" key="6">
    <source>
        <dbReference type="SAM" id="Phobius"/>
    </source>
</evidence>
<dbReference type="OMA" id="KSINYEH"/>
<keyword evidence="10" id="KW-1185">Reference proteome</keyword>
<dbReference type="eggNOG" id="ENOG502QW42">
    <property type="taxonomic scope" value="Eukaryota"/>
</dbReference>
<evidence type="ECO:0000256" key="1">
    <source>
        <dbReference type="ARBA" id="ARBA00005641"/>
    </source>
</evidence>
<dbReference type="OrthoDB" id="62120at2759"/>
<evidence type="ECO:0000313" key="9">
    <source>
        <dbReference type="EMBL" id="CCE62927.1"/>
    </source>
</evidence>
<keyword evidence="6" id="KW-0472">Membrane</keyword>
<name>G8BSV6_TETPH</name>
<evidence type="ECO:0000256" key="3">
    <source>
        <dbReference type="ARBA" id="ARBA00023295"/>
    </source>
</evidence>
<dbReference type="InterPro" id="IPR018087">
    <property type="entry name" value="Glyco_hydro_5_CS"/>
</dbReference>
<feature type="chain" id="PRO_5003508645" description="Glycoside hydrolase family 5 domain-containing protein" evidence="7">
    <location>
        <begin position="24"/>
        <end position="578"/>
    </location>
</feature>
<dbReference type="Proteomes" id="UP000005666">
    <property type="component" value="Chromosome 4"/>
</dbReference>
<dbReference type="GO" id="GO:0009277">
    <property type="term" value="C:fungal-type cell wall"/>
    <property type="evidence" value="ECO:0007669"/>
    <property type="project" value="EnsemblFungi"/>
</dbReference>
<dbReference type="PROSITE" id="PS00659">
    <property type="entry name" value="GLYCOSYL_HYDROL_F5"/>
    <property type="match status" value="1"/>
</dbReference>
<feature type="transmembrane region" description="Helical" evidence="6">
    <location>
        <begin position="557"/>
        <end position="577"/>
    </location>
</feature>
<keyword evidence="3 5" id="KW-0326">Glycosidase</keyword>
<protein>
    <recommendedName>
        <fullName evidence="8">Glycoside hydrolase family 5 domain-containing protein</fullName>
    </recommendedName>
</protein>
<dbReference type="KEGG" id="tpf:TPHA_0D02910"/>
<dbReference type="PANTHER" id="PTHR31297:SF9">
    <property type="entry name" value="GLUCAN 1,3-BETA-GLUCOSIDASE 2"/>
    <property type="match status" value="1"/>
</dbReference>
<dbReference type="STRING" id="1071381.G8BSV6"/>
<dbReference type="InterPro" id="IPR050386">
    <property type="entry name" value="Glycosyl_hydrolase_5"/>
</dbReference>
<dbReference type="GO" id="GO:0009986">
    <property type="term" value="C:cell surface"/>
    <property type="evidence" value="ECO:0007669"/>
    <property type="project" value="TreeGrafter"/>
</dbReference>
<feature type="domain" description="Glycoside hydrolase family 5" evidence="8">
    <location>
        <begin position="123"/>
        <end position="391"/>
    </location>
</feature>
<evidence type="ECO:0000256" key="2">
    <source>
        <dbReference type="ARBA" id="ARBA00022801"/>
    </source>
</evidence>
<dbReference type="GO" id="GO:0071555">
    <property type="term" value="P:cell wall organization"/>
    <property type="evidence" value="ECO:0007669"/>
    <property type="project" value="UniProtKB-KW"/>
</dbReference>
<dbReference type="SUPFAM" id="SSF51445">
    <property type="entry name" value="(Trans)glycosidases"/>
    <property type="match status" value="1"/>
</dbReference>